<comment type="subcellular location">
    <subcellularLocation>
        <location evidence="1">Membrane</location>
        <topology evidence="1">Single-pass membrane protein</topology>
    </subcellularLocation>
</comment>
<evidence type="ECO:0000256" key="4">
    <source>
        <dbReference type="ARBA" id="ARBA00022692"/>
    </source>
</evidence>
<dbReference type="GO" id="GO:0016020">
    <property type="term" value="C:membrane"/>
    <property type="evidence" value="ECO:0007669"/>
    <property type="project" value="UniProtKB-SubCell"/>
</dbReference>
<dbReference type="SUPFAM" id="SSF49870">
    <property type="entry name" value="Osmotin, thaumatin-like protein"/>
    <property type="match status" value="1"/>
</dbReference>
<evidence type="ECO:0000256" key="8">
    <source>
        <dbReference type="ARBA" id="ARBA00022989"/>
    </source>
</evidence>
<dbReference type="FunFam" id="3.30.200.20:FF:000178">
    <property type="entry name" value="serine/threonine-protein kinase PBS1-like"/>
    <property type="match status" value="1"/>
</dbReference>
<keyword evidence="3" id="KW-0808">Transferase</keyword>
<feature type="transmembrane region" description="Helical" evidence="12">
    <location>
        <begin position="236"/>
        <end position="256"/>
    </location>
</feature>
<dbReference type="AlphaFoldDB" id="A0AAV1SLA2"/>
<comment type="similarity">
    <text evidence="2">Belongs to the thaumatin family.</text>
</comment>
<dbReference type="Gene3D" id="3.30.200.20">
    <property type="entry name" value="Phosphorylase Kinase, domain 1"/>
    <property type="match status" value="1"/>
</dbReference>
<proteinExistence type="inferred from homology"/>
<dbReference type="EMBL" id="CAWUPB010001184">
    <property type="protein sequence ID" value="CAK7351237.1"/>
    <property type="molecule type" value="Genomic_DNA"/>
</dbReference>
<evidence type="ECO:0000256" key="6">
    <source>
        <dbReference type="ARBA" id="ARBA00022741"/>
    </source>
</evidence>
<evidence type="ECO:0000256" key="9">
    <source>
        <dbReference type="ARBA" id="ARBA00023136"/>
    </source>
</evidence>
<dbReference type="GO" id="GO:0016740">
    <property type="term" value="F:transferase activity"/>
    <property type="evidence" value="ECO:0007669"/>
    <property type="project" value="UniProtKB-KW"/>
</dbReference>
<dbReference type="SMART" id="SM00205">
    <property type="entry name" value="THN"/>
    <property type="match status" value="1"/>
</dbReference>
<evidence type="ECO:0000256" key="1">
    <source>
        <dbReference type="ARBA" id="ARBA00004167"/>
    </source>
</evidence>
<evidence type="ECO:0000256" key="11">
    <source>
        <dbReference type="SAM" id="MobiDB-lite"/>
    </source>
</evidence>
<evidence type="ECO:0000256" key="12">
    <source>
        <dbReference type="SAM" id="Phobius"/>
    </source>
</evidence>
<name>A0AAV1SLA2_9ROSI</name>
<feature type="compositionally biased region" description="Polar residues" evidence="11">
    <location>
        <begin position="204"/>
        <end position="219"/>
    </location>
</feature>
<keyword evidence="4 12" id="KW-0812">Transmembrane</keyword>
<accession>A0AAV1SLA2</accession>
<keyword evidence="5" id="KW-0732">Signal</keyword>
<dbReference type="Pfam" id="PF00314">
    <property type="entry name" value="Thaumatin"/>
    <property type="match status" value="1"/>
</dbReference>
<comment type="caution">
    <text evidence="13">The sequence shown here is derived from an EMBL/GenBank/DDBJ whole genome shotgun (WGS) entry which is preliminary data.</text>
</comment>
<evidence type="ECO:0000256" key="5">
    <source>
        <dbReference type="ARBA" id="ARBA00022729"/>
    </source>
</evidence>
<keyword evidence="6 10" id="KW-0547">Nucleotide-binding</keyword>
<reference evidence="13 14" key="1">
    <citation type="submission" date="2024-01" db="EMBL/GenBank/DDBJ databases">
        <authorList>
            <person name="Waweru B."/>
        </authorList>
    </citation>
    <scope>NUCLEOTIDE SEQUENCE [LARGE SCALE GENOMIC DNA]</scope>
</reference>
<dbReference type="PANTHER" id="PTHR47974">
    <property type="entry name" value="OS07G0415500 PROTEIN"/>
    <property type="match status" value="1"/>
</dbReference>
<dbReference type="InterPro" id="IPR017441">
    <property type="entry name" value="Protein_kinase_ATP_BS"/>
</dbReference>
<dbReference type="PROSITE" id="PS51367">
    <property type="entry name" value="THAUMATIN_2"/>
    <property type="match status" value="1"/>
</dbReference>
<evidence type="ECO:0000313" key="13">
    <source>
        <dbReference type="EMBL" id="CAK7351237.1"/>
    </source>
</evidence>
<feature type="region of interest" description="Disordered" evidence="11">
    <location>
        <begin position="176"/>
        <end position="230"/>
    </location>
</feature>
<dbReference type="GO" id="GO:0005524">
    <property type="term" value="F:ATP binding"/>
    <property type="evidence" value="ECO:0007669"/>
    <property type="project" value="UniProtKB-UniRule"/>
</dbReference>
<dbReference type="PANTHER" id="PTHR47974:SF9">
    <property type="entry name" value="RECEPTOR-LIKE SERINE_THREONINE-PROTEIN KINASE"/>
    <property type="match status" value="1"/>
</dbReference>
<dbReference type="InterPro" id="IPR001938">
    <property type="entry name" value="Thaumatin"/>
</dbReference>
<dbReference type="Proteomes" id="UP001314170">
    <property type="component" value="Unassembled WGS sequence"/>
</dbReference>
<dbReference type="SUPFAM" id="SSF56112">
    <property type="entry name" value="Protein kinase-like (PK-like)"/>
    <property type="match status" value="1"/>
</dbReference>
<dbReference type="Gene3D" id="2.60.110.10">
    <property type="entry name" value="Thaumatin"/>
    <property type="match status" value="1"/>
</dbReference>
<dbReference type="InterPro" id="IPR011009">
    <property type="entry name" value="Kinase-like_dom_sf"/>
</dbReference>
<keyword evidence="7 10" id="KW-0067">ATP-binding</keyword>
<dbReference type="InterPro" id="IPR017949">
    <property type="entry name" value="Thaumatin_CS"/>
</dbReference>
<evidence type="ECO:0000256" key="2">
    <source>
        <dbReference type="ARBA" id="ARBA00010607"/>
    </source>
</evidence>
<evidence type="ECO:0008006" key="15">
    <source>
        <dbReference type="Google" id="ProtNLM"/>
    </source>
</evidence>
<keyword evidence="9 12" id="KW-0472">Membrane</keyword>
<evidence type="ECO:0000256" key="7">
    <source>
        <dbReference type="ARBA" id="ARBA00022840"/>
    </source>
</evidence>
<keyword evidence="8 12" id="KW-1133">Transmembrane helix</keyword>
<evidence type="ECO:0000256" key="3">
    <source>
        <dbReference type="ARBA" id="ARBA00022679"/>
    </source>
</evidence>
<protein>
    <recommendedName>
        <fullName evidence="15">Protein kinase domain-containing protein</fullName>
    </recommendedName>
</protein>
<dbReference type="PROSITE" id="PS00316">
    <property type="entry name" value="THAUMATIN_1"/>
    <property type="match status" value="1"/>
</dbReference>
<sequence length="440" mass="48019">MLGWSFMGRTHCTEDSTGKFSCITGDCGSGKLECLGNGAAPPATLAEFKLDGYGGLDFFGVSVFDGLNLPLLVVPSDQNCRSAGCLRDLNGACPSQLKFNSSNREIVACKDECQAFGSPQYCASADYQIIFCAAKNTSPRRLLAYNSIKSNIKNSYPATVYKKETAKVNKAETATVTVNATAPSRTKPEDKTPSPSPSTNTTPVDTRNNSQPTSGEITPSPSPEDRKPRQRLAPNISRIIASAMFTISVVVIIVRARRWMKAKKSKKDVEDDQINQVPGMPVRFSYEDLRIATDDFRETLGRGGFGSVFKGVLADGTGIAVKRLDRLGQGKRAFLAEVETIGSLHHFNLKETVYIVDHLDEDMQSDTEEIIRMIKIAAWCLQDDPESRPLMSTVVKVLEGVMEVDSNLVYKFLHALTSSPLANQHISSAPMPASVLSYPR</sequence>
<keyword evidence="14" id="KW-1185">Reference proteome</keyword>
<feature type="binding site" evidence="10">
    <location>
        <position position="322"/>
    </location>
    <ligand>
        <name>ATP</name>
        <dbReference type="ChEBI" id="CHEBI:30616"/>
    </ligand>
</feature>
<dbReference type="InterPro" id="IPR037176">
    <property type="entry name" value="Osmotin/thaumatin-like_sf"/>
</dbReference>
<evidence type="ECO:0000313" key="14">
    <source>
        <dbReference type="Proteomes" id="UP001314170"/>
    </source>
</evidence>
<evidence type="ECO:0000256" key="10">
    <source>
        <dbReference type="PROSITE-ProRule" id="PRU10141"/>
    </source>
</evidence>
<dbReference type="PROSITE" id="PS00107">
    <property type="entry name" value="PROTEIN_KINASE_ATP"/>
    <property type="match status" value="1"/>
</dbReference>
<organism evidence="13 14">
    <name type="scientific">Dovyalis caffra</name>
    <dbReference type="NCBI Taxonomy" id="77055"/>
    <lineage>
        <taxon>Eukaryota</taxon>
        <taxon>Viridiplantae</taxon>
        <taxon>Streptophyta</taxon>
        <taxon>Embryophyta</taxon>
        <taxon>Tracheophyta</taxon>
        <taxon>Spermatophyta</taxon>
        <taxon>Magnoliopsida</taxon>
        <taxon>eudicotyledons</taxon>
        <taxon>Gunneridae</taxon>
        <taxon>Pentapetalae</taxon>
        <taxon>rosids</taxon>
        <taxon>fabids</taxon>
        <taxon>Malpighiales</taxon>
        <taxon>Salicaceae</taxon>
        <taxon>Flacourtieae</taxon>
        <taxon>Dovyalis</taxon>
    </lineage>
</organism>
<gene>
    <name evidence="13" type="ORF">DCAF_LOCUS23753</name>
</gene>